<name>A0A1E5SKV5_9BACT</name>
<keyword evidence="4 6" id="KW-1133">Transmembrane helix</keyword>
<comment type="caution">
    <text evidence="7">The sequence shown here is derived from an EMBL/GenBank/DDBJ whole genome shotgun (WGS) entry which is preliminary data.</text>
</comment>
<feature type="transmembrane region" description="Helical" evidence="6">
    <location>
        <begin position="6"/>
        <end position="26"/>
    </location>
</feature>
<keyword evidence="2" id="KW-1003">Cell membrane</keyword>
<evidence type="ECO:0000256" key="1">
    <source>
        <dbReference type="ARBA" id="ARBA00004651"/>
    </source>
</evidence>
<evidence type="ECO:0000256" key="2">
    <source>
        <dbReference type="ARBA" id="ARBA00022475"/>
    </source>
</evidence>
<dbReference type="GO" id="GO:0005886">
    <property type="term" value="C:plasma membrane"/>
    <property type="evidence" value="ECO:0007669"/>
    <property type="project" value="UniProtKB-SubCell"/>
</dbReference>
<evidence type="ECO:0000313" key="8">
    <source>
        <dbReference type="Proteomes" id="UP000095552"/>
    </source>
</evidence>
<sequence length="211" mass="23658">MDIIINGLLYGLLLCVLIGPVFFALIQNSIEKGFFSGFFMAVGIALSDSIYIVVTYLGVSQFVDNPSFNMWLGGIGGTIMLVFGFVYLLKPIPTKGLKQLHAEETKWFQQIVKGFALNGINPFVLIFWIGIMSKVTLDMAYNTNQAIYFFIVVIATVFSVDVLKAHFAVKLSQIVTPRFMKIMNRVVGVALIVFSLRLFNFVLEGYDIHLF</sequence>
<dbReference type="PANTHER" id="PTHR30086">
    <property type="entry name" value="ARGININE EXPORTER PROTEIN ARGO"/>
    <property type="match status" value="1"/>
</dbReference>
<dbReference type="Proteomes" id="UP000095552">
    <property type="component" value="Unassembled WGS sequence"/>
</dbReference>
<keyword evidence="5 6" id="KW-0472">Membrane</keyword>
<dbReference type="InterPro" id="IPR001123">
    <property type="entry name" value="LeuE-type"/>
</dbReference>
<dbReference type="AlphaFoldDB" id="A0A1E5SKV5"/>
<feature type="transmembrane region" description="Helical" evidence="6">
    <location>
        <begin position="110"/>
        <end position="131"/>
    </location>
</feature>
<dbReference type="GO" id="GO:0015171">
    <property type="term" value="F:amino acid transmembrane transporter activity"/>
    <property type="evidence" value="ECO:0007669"/>
    <property type="project" value="TreeGrafter"/>
</dbReference>
<keyword evidence="3 6" id="KW-0812">Transmembrane</keyword>
<dbReference type="RefSeq" id="WP_069835138.1">
    <property type="nucleotide sequence ID" value="NZ_MDGQ01000005.1"/>
</dbReference>
<evidence type="ECO:0000256" key="3">
    <source>
        <dbReference type="ARBA" id="ARBA00022692"/>
    </source>
</evidence>
<dbReference type="OrthoDB" id="679767at2"/>
<comment type="subcellular location">
    <subcellularLocation>
        <location evidence="1">Cell membrane</location>
        <topology evidence="1">Multi-pass membrane protein</topology>
    </subcellularLocation>
</comment>
<feature type="transmembrane region" description="Helical" evidence="6">
    <location>
        <begin position="146"/>
        <end position="165"/>
    </location>
</feature>
<organism evidence="7 8">
    <name type="scientific">Roseivirga misakiensis</name>
    <dbReference type="NCBI Taxonomy" id="1563681"/>
    <lineage>
        <taxon>Bacteria</taxon>
        <taxon>Pseudomonadati</taxon>
        <taxon>Bacteroidota</taxon>
        <taxon>Cytophagia</taxon>
        <taxon>Cytophagales</taxon>
        <taxon>Roseivirgaceae</taxon>
        <taxon>Roseivirga</taxon>
    </lineage>
</organism>
<keyword evidence="8" id="KW-1185">Reference proteome</keyword>
<reference evidence="7 8" key="1">
    <citation type="submission" date="2016-08" db="EMBL/GenBank/DDBJ databases">
        <title>Draft genome of Fabibacter sp. strain SK-8.</title>
        <authorList>
            <person name="Wong S.-K."/>
            <person name="Hamasaki K."/>
            <person name="Yoshizawa S."/>
        </authorList>
    </citation>
    <scope>NUCLEOTIDE SEQUENCE [LARGE SCALE GENOMIC DNA]</scope>
    <source>
        <strain evidence="7 8">SK-8</strain>
    </source>
</reference>
<protein>
    <recommendedName>
        <fullName evidence="9">Lysine transporter LysE</fullName>
    </recommendedName>
</protein>
<dbReference type="STRING" id="1563681.BFP71_08895"/>
<evidence type="ECO:0000256" key="6">
    <source>
        <dbReference type="SAM" id="Phobius"/>
    </source>
</evidence>
<feature type="transmembrane region" description="Helical" evidence="6">
    <location>
        <begin position="71"/>
        <end position="89"/>
    </location>
</feature>
<evidence type="ECO:0008006" key="9">
    <source>
        <dbReference type="Google" id="ProtNLM"/>
    </source>
</evidence>
<dbReference type="PANTHER" id="PTHR30086:SF20">
    <property type="entry name" value="ARGININE EXPORTER PROTEIN ARGO-RELATED"/>
    <property type="match status" value="1"/>
</dbReference>
<feature type="transmembrane region" description="Helical" evidence="6">
    <location>
        <begin position="38"/>
        <end position="59"/>
    </location>
</feature>
<dbReference type="Pfam" id="PF01810">
    <property type="entry name" value="LysE"/>
    <property type="match status" value="1"/>
</dbReference>
<evidence type="ECO:0000256" key="5">
    <source>
        <dbReference type="ARBA" id="ARBA00023136"/>
    </source>
</evidence>
<gene>
    <name evidence="7" type="ORF">BFP71_08895</name>
</gene>
<accession>A0A1E5SKV5</accession>
<dbReference type="EMBL" id="MDGQ01000005">
    <property type="protein sequence ID" value="OEJ99676.1"/>
    <property type="molecule type" value="Genomic_DNA"/>
</dbReference>
<evidence type="ECO:0000256" key="4">
    <source>
        <dbReference type="ARBA" id="ARBA00022989"/>
    </source>
</evidence>
<evidence type="ECO:0000313" key="7">
    <source>
        <dbReference type="EMBL" id="OEJ99676.1"/>
    </source>
</evidence>
<proteinExistence type="predicted"/>
<feature type="transmembrane region" description="Helical" evidence="6">
    <location>
        <begin position="186"/>
        <end position="203"/>
    </location>
</feature>